<dbReference type="EMBL" id="SRHE01000428">
    <property type="protein sequence ID" value="TWW08986.1"/>
    <property type="molecule type" value="Genomic_DNA"/>
</dbReference>
<accession>A0A5C6M2K5</accession>
<protein>
    <submittedName>
        <fullName evidence="1">Uncharacterized protein</fullName>
    </submittedName>
</protein>
<dbReference type="AlphaFoldDB" id="A0A5C6M2K5"/>
<evidence type="ECO:0000313" key="1">
    <source>
        <dbReference type="EMBL" id="TWW08986.1"/>
    </source>
</evidence>
<organism evidence="1 2">
    <name type="scientific">Planctomyces bekefii</name>
    <dbReference type="NCBI Taxonomy" id="1653850"/>
    <lineage>
        <taxon>Bacteria</taxon>
        <taxon>Pseudomonadati</taxon>
        <taxon>Planctomycetota</taxon>
        <taxon>Planctomycetia</taxon>
        <taxon>Planctomycetales</taxon>
        <taxon>Planctomycetaceae</taxon>
        <taxon>Planctomyces</taxon>
    </lineage>
</organism>
<reference evidence="1 2" key="1">
    <citation type="submission" date="2019-08" db="EMBL/GenBank/DDBJ databases">
        <title>100 year-old enigma solved: identification of Planctomyces bekefii, the type genus and species of the phylum Planctomycetes.</title>
        <authorList>
            <person name="Svetlana D.N."/>
            <person name="Overmann J."/>
        </authorList>
    </citation>
    <scope>NUCLEOTIDE SEQUENCE [LARGE SCALE GENOMIC DNA]</scope>
    <source>
        <strain evidence="1">Phe10_nw2017</strain>
    </source>
</reference>
<reference evidence="1 2" key="2">
    <citation type="submission" date="2019-08" db="EMBL/GenBank/DDBJ databases">
        <authorList>
            <person name="Henke P."/>
        </authorList>
    </citation>
    <scope>NUCLEOTIDE SEQUENCE [LARGE SCALE GENOMIC DNA]</scope>
    <source>
        <strain evidence="1">Phe10_nw2017</strain>
    </source>
</reference>
<proteinExistence type="predicted"/>
<sequence>MCPNANKRAAETLAQAYSRISRRAFPMHWAVPFGVTTLADCGRDGKSAENGVEIA</sequence>
<dbReference type="Proteomes" id="UP000321083">
    <property type="component" value="Unassembled WGS sequence"/>
</dbReference>
<comment type="caution">
    <text evidence="1">The sequence shown here is derived from an EMBL/GenBank/DDBJ whole genome shotgun (WGS) entry which is preliminary data.</text>
</comment>
<name>A0A5C6M2K5_9PLAN</name>
<gene>
    <name evidence="1" type="ORF">E3A20_18840</name>
</gene>
<keyword evidence="2" id="KW-1185">Reference proteome</keyword>
<evidence type="ECO:0000313" key="2">
    <source>
        <dbReference type="Proteomes" id="UP000321083"/>
    </source>
</evidence>